<dbReference type="AlphaFoldDB" id="A0A0E9N507"/>
<dbReference type="InterPro" id="IPR027961">
    <property type="entry name" value="DUF4442"/>
</dbReference>
<evidence type="ECO:0008006" key="3">
    <source>
        <dbReference type="Google" id="ProtNLM"/>
    </source>
</evidence>
<proteinExistence type="predicted"/>
<dbReference type="Proteomes" id="UP000033121">
    <property type="component" value="Unassembled WGS sequence"/>
</dbReference>
<sequence length="162" mass="17698">MTSHQQQFFQLATHPLKFRMFLLSKLPAAYFSGVRVEAVDEHACTVSVPYKWFTTNPFRSTYFACLAMAAEMSSGVLAFASTYKRQPAISMLVTGIDAVFHSKATGRTKFTCRAGGEIAKVVDLAVATGEAQTITVEATGTDLAGKPVATFHITWSFKKRSS</sequence>
<dbReference type="EMBL" id="BBWV01000004">
    <property type="protein sequence ID" value="GAO44781.1"/>
    <property type="molecule type" value="Genomic_DNA"/>
</dbReference>
<gene>
    <name evidence="1" type="ORF">FPE01S_04_00240</name>
</gene>
<dbReference type="Gene3D" id="3.10.129.10">
    <property type="entry name" value="Hotdog Thioesterase"/>
    <property type="match status" value="1"/>
</dbReference>
<dbReference type="InterPro" id="IPR029069">
    <property type="entry name" value="HotDog_dom_sf"/>
</dbReference>
<reference evidence="1 2" key="1">
    <citation type="submission" date="2015-04" db="EMBL/GenBank/DDBJ databases">
        <title>Whole genome shotgun sequence of Flavihumibacter petaseus NBRC 106054.</title>
        <authorList>
            <person name="Miyazawa S."/>
            <person name="Hosoyama A."/>
            <person name="Hashimoto M."/>
            <person name="Noguchi M."/>
            <person name="Tsuchikane K."/>
            <person name="Ohji S."/>
            <person name="Yamazoe A."/>
            <person name="Ichikawa N."/>
            <person name="Kimura A."/>
            <person name="Fujita N."/>
        </authorList>
    </citation>
    <scope>NUCLEOTIDE SEQUENCE [LARGE SCALE GENOMIC DNA]</scope>
    <source>
        <strain evidence="1 2">NBRC 106054</strain>
    </source>
</reference>
<dbReference type="Pfam" id="PF14539">
    <property type="entry name" value="DUF4442"/>
    <property type="match status" value="1"/>
</dbReference>
<name>A0A0E9N507_9BACT</name>
<keyword evidence="2" id="KW-1185">Reference proteome</keyword>
<dbReference type="OrthoDB" id="9153186at2"/>
<dbReference type="SUPFAM" id="SSF54637">
    <property type="entry name" value="Thioesterase/thiol ester dehydrase-isomerase"/>
    <property type="match status" value="1"/>
</dbReference>
<organism evidence="1 2">
    <name type="scientific">Flavihumibacter petaseus NBRC 106054</name>
    <dbReference type="NCBI Taxonomy" id="1220578"/>
    <lineage>
        <taxon>Bacteria</taxon>
        <taxon>Pseudomonadati</taxon>
        <taxon>Bacteroidota</taxon>
        <taxon>Chitinophagia</taxon>
        <taxon>Chitinophagales</taxon>
        <taxon>Chitinophagaceae</taxon>
        <taxon>Flavihumibacter</taxon>
    </lineage>
</organism>
<dbReference type="RefSeq" id="WP_046370792.1">
    <property type="nucleotide sequence ID" value="NZ_BBWV01000004.1"/>
</dbReference>
<comment type="caution">
    <text evidence="1">The sequence shown here is derived from an EMBL/GenBank/DDBJ whole genome shotgun (WGS) entry which is preliminary data.</text>
</comment>
<accession>A0A0E9N507</accession>
<evidence type="ECO:0000313" key="2">
    <source>
        <dbReference type="Proteomes" id="UP000033121"/>
    </source>
</evidence>
<protein>
    <recommendedName>
        <fullName evidence="3">DUF4442 domain-containing protein</fullName>
    </recommendedName>
</protein>
<dbReference type="STRING" id="1220578.FPE01S_04_00240"/>
<evidence type="ECO:0000313" key="1">
    <source>
        <dbReference type="EMBL" id="GAO44781.1"/>
    </source>
</evidence>